<protein>
    <submittedName>
        <fullName evidence="1">Uncharacterized protein</fullName>
    </submittedName>
</protein>
<accession>A0A1G6Q210</accession>
<reference evidence="2" key="1">
    <citation type="submission" date="2016-10" db="EMBL/GenBank/DDBJ databases">
        <authorList>
            <person name="Varghese N."/>
            <person name="Submissions S."/>
        </authorList>
    </citation>
    <scope>NUCLEOTIDE SEQUENCE [LARGE SCALE GENOMIC DNA]</scope>
    <source>
        <strain evidence="2">DSM 26382</strain>
    </source>
</reference>
<sequence length="65" mass="7476">MHKDEIRKQLEEQCRKFKEEQGGNVTLYAGNSKPDRKPWKKRPTPGDMAYQQALAEAEKGTDQQG</sequence>
<dbReference type="AlphaFoldDB" id="A0A1G6Q210"/>
<organism evidence="1 2">
    <name type="scientific">Ectopseudomonas chengduensis</name>
    <dbReference type="NCBI Taxonomy" id="489632"/>
    <lineage>
        <taxon>Bacteria</taxon>
        <taxon>Pseudomonadati</taxon>
        <taxon>Pseudomonadota</taxon>
        <taxon>Gammaproteobacteria</taxon>
        <taxon>Pseudomonadales</taxon>
        <taxon>Pseudomonadaceae</taxon>
        <taxon>Ectopseudomonas</taxon>
    </lineage>
</organism>
<proteinExistence type="predicted"/>
<evidence type="ECO:0000313" key="2">
    <source>
        <dbReference type="Proteomes" id="UP000199467"/>
    </source>
</evidence>
<gene>
    <name evidence="1" type="ORF">SAMN05216576_107188</name>
</gene>
<dbReference type="EMBL" id="FMZQ01000007">
    <property type="protein sequence ID" value="SDC85806.1"/>
    <property type="molecule type" value="Genomic_DNA"/>
</dbReference>
<dbReference type="RefSeq" id="WP_069901364.1">
    <property type="nucleotide sequence ID" value="NZ_FMZQ01000007.1"/>
</dbReference>
<keyword evidence="2" id="KW-1185">Reference proteome</keyword>
<name>A0A1G6Q210_9GAMM</name>
<evidence type="ECO:0000313" key="1">
    <source>
        <dbReference type="EMBL" id="SDC85806.1"/>
    </source>
</evidence>
<dbReference type="Proteomes" id="UP000199467">
    <property type="component" value="Unassembled WGS sequence"/>
</dbReference>